<proteinExistence type="predicted"/>
<feature type="transmembrane region" description="Helical" evidence="1">
    <location>
        <begin position="79"/>
        <end position="97"/>
    </location>
</feature>
<dbReference type="EMBL" id="BRXE01000014">
    <property type="protein sequence ID" value="GLB82636.1"/>
    <property type="molecule type" value="Genomic_DNA"/>
</dbReference>
<organism evidence="3 4">
    <name type="scientific">Mycobacterium kiyosense</name>
    <dbReference type="NCBI Taxonomy" id="2871094"/>
    <lineage>
        <taxon>Bacteria</taxon>
        <taxon>Bacillati</taxon>
        <taxon>Actinomycetota</taxon>
        <taxon>Actinomycetes</taxon>
        <taxon>Mycobacteriales</taxon>
        <taxon>Mycobacteriaceae</taxon>
        <taxon>Mycobacterium</taxon>
    </lineage>
</organism>
<evidence type="ECO:0000313" key="2">
    <source>
        <dbReference type="EMBL" id="GLB82636.1"/>
    </source>
</evidence>
<feature type="transmembrane region" description="Helical" evidence="1">
    <location>
        <begin position="103"/>
        <end position="123"/>
    </location>
</feature>
<dbReference type="EMBL" id="BRZI01000003">
    <property type="protein sequence ID" value="GLD28955.1"/>
    <property type="molecule type" value="Genomic_DNA"/>
</dbReference>
<dbReference type="Proteomes" id="UP001165663">
    <property type="component" value="Unassembled WGS sequence"/>
</dbReference>
<evidence type="ECO:0000313" key="4">
    <source>
        <dbReference type="Proteomes" id="UP001064782"/>
    </source>
</evidence>
<evidence type="ECO:0000256" key="1">
    <source>
        <dbReference type="SAM" id="Phobius"/>
    </source>
</evidence>
<accession>A0A9P3Q4D5</accession>
<evidence type="ECO:0000313" key="3">
    <source>
        <dbReference type="EMBL" id="GLD28955.1"/>
    </source>
</evidence>
<feature type="transmembrane region" description="Helical" evidence="1">
    <location>
        <begin position="40"/>
        <end position="58"/>
    </location>
</feature>
<gene>
    <name evidence="3" type="ORF">Mkiyose1413_08380</name>
    <name evidence="2" type="ORF">SRL2020028_18920</name>
</gene>
<keyword evidence="1" id="KW-1133">Transmembrane helix</keyword>
<feature type="transmembrane region" description="Helical" evidence="1">
    <location>
        <begin position="12"/>
        <end position="34"/>
    </location>
</feature>
<dbReference type="Proteomes" id="UP001064782">
    <property type="component" value="Unassembled WGS sequence"/>
</dbReference>
<keyword evidence="1" id="KW-0472">Membrane</keyword>
<dbReference type="RefSeq" id="WP_236981394.1">
    <property type="nucleotide sequence ID" value="NZ_BRXE01000014.1"/>
</dbReference>
<protein>
    <submittedName>
        <fullName evidence="3">Uncharacterized protein</fullName>
    </submittedName>
</protein>
<dbReference type="AlphaFoldDB" id="A0A9P3Q4D5"/>
<dbReference type="GeneID" id="83628355"/>
<keyword evidence="4" id="KW-1185">Reference proteome</keyword>
<name>A0A9P3Q4D5_9MYCO</name>
<reference evidence="3" key="1">
    <citation type="submission" date="2022-08" db="EMBL/GenBank/DDBJ databases">
        <title>Mycobacterium kiyosense sp. nov., scotochromogenic slow-glowing species isolated from respiratory specimens.</title>
        <authorList>
            <person name="Fukano H."/>
            <person name="Kazumi Y."/>
            <person name="Sakagami N."/>
            <person name="Ato M."/>
            <person name="Mitarai S."/>
            <person name="Hoshino Y."/>
        </authorList>
    </citation>
    <scope>NUCLEOTIDE SEQUENCE</scope>
    <source>
        <strain evidence="3">1413</strain>
        <strain evidence="2">SRL2020-028</strain>
    </source>
</reference>
<comment type="caution">
    <text evidence="3">The sequence shown here is derived from an EMBL/GenBank/DDBJ whole genome shotgun (WGS) entry which is preliminary data.</text>
</comment>
<keyword evidence="1" id="KW-0812">Transmembrane</keyword>
<sequence length="248" mass="27134">MSGIGRKRRWGIVFFYLFGAMLLLLTLWGALTGFPWYECLLLSCTAALFLIGPRRLIIRAGIKRIGEKIVCRYIPVYEGYAYFGCVLLPGFGIGGIAEGRASHNIAFTVGGVVLLALAMLLMFGAVMMWQRSFLCITPTTLRVRAFVIGVGADARVMIEIPREHIQSIEPKGVTNGYGIQVEVAYRIAGVGETTKTIDIGPQVSVEPENLLDGLTIWSRGEGADSAEFMDRIERTLRGAPTGRARVDG</sequence>